<name>A0AAE0P2K4_SORBR</name>
<proteinExistence type="predicted"/>
<accession>A0AAE0P2K4</accession>
<dbReference type="PANTHER" id="PTHR38788:SF3">
    <property type="entry name" value="CLR5 DOMAIN-CONTAINING PROTEIN"/>
    <property type="match status" value="1"/>
</dbReference>
<reference evidence="3" key="2">
    <citation type="submission" date="2023-07" db="EMBL/GenBank/DDBJ databases">
        <authorList>
            <consortium name="Lawrence Berkeley National Laboratory"/>
            <person name="Haridas S."/>
            <person name="Hensen N."/>
            <person name="Bonometti L."/>
            <person name="Westerberg I."/>
            <person name="Brannstrom I.O."/>
            <person name="Guillou S."/>
            <person name="Cros-Aarteil S."/>
            <person name="Calhoun S."/>
            <person name="Kuo A."/>
            <person name="Mondo S."/>
            <person name="Pangilinan J."/>
            <person name="Riley R."/>
            <person name="LaButti K."/>
            <person name="Andreopoulos B."/>
            <person name="Lipzen A."/>
            <person name="Chen C."/>
            <person name="Yanf M."/>
            <person name="Daum C."/>
            <person name="Ng V."/>
            <person name="Clum A."/>
            <person name="Steindorff A."/>
            <person name="Ohm R."/>
            <person name="Martin F."/>
            <person name="Silar P."/>
            <person name="Natvig D."/>
            <person name="Lalanne C."/>
            <person name="Gautier V."/>
            <person name="Ament-velasquez S.L."/>
            <person name="Kruys A."/>
            <person name="Hutchinson M.I."/>
            <person name="Powell A.J."/>
            <person name="Barry K."/>
            <person name="Miller A.N."/>
            <person name="Grigoriev I.V."/>
            <person name="Debuchy R."/>
            <person name="Gladieux P."/>
            <person name="Thoren M.H."/>
            <person name="Johannesson H."/>
        </authorList>
    </citation>
    <scope>NUCLEOTIDE SEQUENCE</scope>
    <source>
        <strain evidence="3">FGSC 1904</strain>
    </source>
</reference>
<evidence type="ECO:0000256" key="1">
    <source>
        <dbReference type="SAM" id="MobiDB-lite"/>
    </source>
</evidence>
<keyword evidence="4" id="KW-1185">Reference proteome</keyword>
<protein>
    <recommendedName>
        <fullName evidence="2">Clr5 domain-containing protein</fullName>
    </recommendedName>
</protein>
<organism evidence="3 4">
    <name type="scientific">Sordaria brevicollis</name>
    <dbReference type="NCBI Taxonomy" id="83679"/>
    <lineage>
        <taxon>Eukaryota</taxon>
        <taxon>Fungi</taxon>
        <taxon>Dikarya</taxon>
        <taxon>Ascomycota</taxon>
        <taxon>Pezizomycotina</taxon>
        <taxon>Sordariomycetes</taxon>
        <taxon>Sordariomycetidae</taxon>
        <taxon>Sordariales</taxon>
        <taxon>Sordariaceae</taxon>
        <taxon>Sordaria</taxon>
    </lineage>
</organism>
<feature type="compositionally biased region" description="Polar residues" evidence="1">
    <location>
        <begin position="223"/>
        <end position="255"/>
    </location>
</feature>
<feature type="domain" description="Clr5" evidence="2">
    <location>
        <begin position="105"/>
        <end position="156"/>
    </location>
</feature>
<feature type="compositionally biased region" description="Basic and acidic residues" evidence="1">
    <location>
        <begin position="318"/>
        <end position="327"/>
    </location>
</feature>
<sequence>MAMYRPDQTRADAPAVSGPPPHPSERSLVAGVPPQQQHQHQQPVVSSLSSVSARSSSSSTSTSLQPLPPLAMSIGAFPLPGAHLRGPPPPAGLAGQTTRTLQGPSAQDWARHRDIIVDLYRQYPLKKVSDIMRSQYNFSASKRMYDKRFREWNVFKNVNSDEKERHARPGRFHGSTSPRRHAHASPAAHHVQDINNQDGVRETPQYTHSGLLSPHDRRRRSQRSTSPLGSLSITISSPDTMSLDRSPSPPRQQAMSPRITRSALTIADLIIETSPQPKQRSLSPTETIETCSSPAFSSSTPGGQSCATPASSCAWSEDQNHDKDKQIVHTGTPNPQSLSKFKAQIRALAESPPPFIAPDSRTRTLDIITLSLRDYYDWQIRNVPDGISPDDFLGRGTTDASQQYWSSIKNAIYLIKLSASSTESDPAQRPDLRAWPALSEAGRDAAAAMTSQPFDFLRNLFATLSPANVRARPELRTILLQFLASEANNNFSPTHPIARICNELNNDQDCQEISRRALQCMVDMFSRLGQRRFVSFKLLDSLATLLRRNGEFDAAMVIVTELFKACRQEFGPHAEQTRAVENELAHFYMVINDHDLALQHCMAVIRRPPPEGLLNDPKVAFHQDGIAAHTMEDVAEIHEKGGDLEQAIVWLERAADVALKIWGPQAVATGHIIDKLTTLKKEHAKNMLESARQWEAVIER</sequence>
<dbReference type="Pfam" id="PF14420">
    <property type="entry name" value="Clr5"/>
    <property type="match status" value="1"/>
</dbReference>
<feature type="region of interest" description="Disordered" evidence="1">
    <location>
        <begin position="1"/>
        <end position="106"/>
    </location>
</feature>
<dbReference type="SUPFAM" id="SSF48452">
    <property type="entry name" value="TPR-like"/>
    <property type="match status" value="1"/>
</dbReference>
<dbReference type="AlphaFoldDB" id="A0AAE0P2K4"/>
<gene>
    <name evidence="3" type="ORF">B0T20DRAFT_420473</name>
</gene>
<feature type="compositionally biased region" description="Polar residues" evidence="1">
    <location>
        <begin position="96"/>
        <end position="105"/>
    </location>
</feature>
<feature type="compositionally biased region" description="Low complexity" evidence="1">
    <location>
        <begin position="32"/>
        <end position="65"/>
    </location>
</feature>
<reference evidence="3" key="1">
    <citation type="journal article" date="2023" name="Mol. Phylogenet. Evol.">
        <title>Genome-scale phylogeny and comparative genomics of the fungal order Sordariales.</title>
        <authorList>
            <person name="Hensen N."/>
            <person name="Bonometti L."/>
            <person name="Westerberg I."/>
            <person name="Brannstrom I.O."/>
            <person name="Guillou S."/>
            <person name="Cros-Aarteil S."/>
            <person name="Calhoun S."/>
            <person name="Haridas S."/>
            <person name="Kuo A."/>
            <person name="Mondo S."/>
            <person name="Pangilinan J."/>
            <person name="Riley R."/>
            <person name="LaButti K."/>
            <person name="Andreopoulos B."/>
            <person name="Lipzen A."/>
            <person name="Chen C."/>
            <person name="Yan M."/>
            <person name="Daum C."/>
            <person name="Ng V."/>
            <person name="Clum A."/>
            <person name="Steindorff A."/>
            <person name="Ohm R.A."/>
            <person name="Martin F."/>
            <person name="Silar P."/>
            <person name="Natvig D.O."/>
            <person name="Lalanne C."/>
            <person name="Gautier V."/>
            <person name="Ament-Velasquez S.L."/>
            <person name="Kruys A."/>
            <person name="Hutchinson M.I."/>
            <person name="Powell A.J."/>
            <person name="Barry K."/>
            <person name="Miller A.N."/>
            <person name="Grigoriev I.V."/>
            <person name="Debuchy R."/>
            <person name="Gladieux P."/>
            <person name="Hiltunen Thoren M."/>
            <person name="Johannesson H."/>
        </authorList>
    </citation>
    <scope>NUCLEOTIDE SEQUENCE</scope>
    <source>
        <strain evidence="3">FGSC 1904</strain>
    </source>
</reference>
<dbReference type="Gene3D" id="1.25.40.10">
    <property type="entry name" value="Tetratricopeptide repeat domain"/>
    <property type="match status" value="1"/>
</dbReference>
<feature type="compositionally biased region" description="Polar residues" evidence="1">
    <location>
        <begin position="193"/>
        <end position="210"/>
    </location>
</feature>
<dbReference type="EMBL" id="JAUTDP010000011">
    <property type="protein sequence ID" value="KAK3392201.1"/>
    <property type="molecule type" value="Genomic_DNA"/>
</dbReference>
<feature type="region of interest" description="Disordered" evidence="1">
    <location>
        <begin position="161"/>
        <end position="257"/>
    </location>
</feature>
<evidence type="ECO:0000313" key="4">
    <source>
        <dbReference type="Proteomes" id="UP001281003"/>
    </source>
</evidence>
<feature type="region of interest" description="Disordered" evidence="1">
    <location>
        <begin position="274"/>
        <end position="336"/>
    </location>
</feature>
<dbReference type="InterPro" id="IPR011990">
    <property type="entry name" value="TPR-like_helical_dom_sf"/>
</dbReference>
<evidence type="ECO:0000313" key="3">
    <source>
        <dbReference type="EMBL" id="KAK3392201.1"/>
    </source>
</evidence>
<dbReference type="InterPro" id="IPR025676">
    <property type="entry name" value="Clr5_dom"/>
</dbReference>
<dbReference type="PANTHER" id="PTHR38788">
    <property type="entry name" value="CLR5 DOMAIN-CONTAINING PROTEIN"/>
    <property type="match status" value="1"/>
</dbReference>
<feature type="compositionally biased region" description="Polar residues" evidence="1">
    <location>
        <begin position="274"/>
        <end position="314"/>
    </location>
</feature>
<comment type="caution">
    <text evidence="3">The sequence shown here is derived from an EMBL/GenBank/DDBJ whole genome shotgun (WGS) entry which is preliminary data.</text>
</comment>
<evidence type="ECO:0000259" key="2">
    <source>
        <dbReference type="Pfam" id="PF14420"/>
    </source>
</evidence>
<dbReference type="Proteomes" id="UP001281003">
    <property type="component" value="Unassembled WGS sequence"/>
</dbReference>